<keyword evidence="9 11" id="KW-0472">Membrane</keyword>
<evidence type="ECO:0000256" key="10">
    <source>
        <dbReference type="ARBA" id="ARBA00023303"/>
    </source>
</evidence>
<dbReference type="PANTHER" id="PTHR10027:SF10">
    <property type="entry name" value="SLOWPOKE 2, ISOFORM D"/>
    <property type="match status" value="1"/>
</dbReference>
<dbReference type="GO" id="GO:0016020">
    <property type="term" value="C:membrane"/>
    <property type="evidence" value="ECO:0007669"/>
    <property type="project" value="UniProtKB-SubCell"/>
</dbReference>
<keyword evidence="2" id="KW-0813">Transport</keyword>
<feature type="transmembrane region" description="Helical" evidence="11">
    <location>
        <begin position="133"/>
        <end position="154"/>
    </location>
</feature>
<feature type="transmembrane region" description="Helical" evidence="11">
    <location>
        <begin position="205"/>
        <end position="227"/>
    </location>
</feature>
<evidence type="ECO:0000313" key="14">
    <source>
        <dbReference type="EMBL" id="GIX65201.1"/>
    </source>
</evidence>
<comment type="subcellular location">
    <subcellularLocation>
        <location evidence="1">Membrane</location>
        <topology evidence="1">Multi-pass membrane protein</topology>
    </subcellularLocation>
</comment>
<sequence>MPTIQDERKRRTDARTIKTFVKSIFDVGLIIILSSSLFFTVITAVESAPDGAQDHQGQPGSAEVSGVTWGDTGGRRHIDGLAHIDSSVGRPASDPAQRRKLRSISFVSMASKKLMTWYSYAKLSLTFMMHNSCLTLLFWDTLKLLLWLVTITYWRRDSHTEAWDFTGTPRSIYRLHYGSLALTNTELCLFILGNTDIKDVLCSSLFWINMIILPPITLFIKLIFFSSLSFFDIYWLLGFFIWIKYFLLLDRIINIFHVGIERKAHRIWKIALGIFLIASAFASSMYVLQGIHPKSESDSPVVYSLTQYSELFYFAFITFSTVGYGDLTPKTIQTKLVAVCFVSCMLVWIPYEMNNFIQGVGGINRISGHISSWGPMEAFIVLIGDVDPVQLSLFISKIYYAGVKLKIIVLTNMSIESYETQINQAKLLRLSLCVIREDIGLTGNVDILHTIKAKDAATTFVLSTFKTADARKTDMRTVARVICLKKFGISSDNVVVQFCSPIGTQISLHAFGSIVNLYRFKAAAIAKNITCPGIITLVINLSLTHNALLPHDKKKRDQETSDLYSYYLTGIGKRLRTCAIPESLVGVTFEVGFPAPACHTPRQNLCSNLYTRHAYIVIGVMLGEHSYRTYHLNPAGMNYVIKEGDRAILIADSTSTASMDMDIVAAGRNSSVALRNTMITMFLHKCGAVGSGSGSATTDGADDVGHSARMLYSSESRLLSDKLDLSEHVQDVNSIVVTSVTFACRYVYDKPGQPIIAIVGYSDFVLQLLLYFEELNQFNVVLFGAEVRYRVFVACHTAAQISIKVNISLLQRFKRFLAVIDGDPMKKSDVNRAELYKAYYIYVLPSPSLSDPSESDSDLDLQTIVTYRHLKTIMQGSMDGEKGANNPYSNIFSLVELHNASNVSYLDDNRWSAWNVLDKKLDPSLSYIHSMEFSKGQFISDEMFYSLTMNTMFIHEDYAVFRILLDLVSVSDSQHKYMGVELIPIASYMHDFSKRTFGHMFNYLFEKMNKIMIGIYRV</sequence>
<accession>A0AAV4M1F1</accession>
<dbReference type="Proteomes" id="UP001497744">
    <property type="component" value="Unassembled WGS sequence"/>
</dbReference>
<gene>
    <name evidence="14" type="ORF">BcabD6B2_46360</name>
</gene>
<evidence type="ECO:0000256" key="9">
    <source>
        <dbReference type="ARBA" id="ARBA00023136"/>
    </source>
</evidence>
<evidence type="ECO:0000256" key="5">
    <source>
        <dbReference type="ARBA" id="ARBA00022826"/>
    </source>
</evidence>
<evidence type="ECO:0000256" key="2">
    <source>
        <dbReference type="ARBA" id="ARBA00022448"/>
    </source>
</evidence>
<feature type="transmembrane region" description="Helical" evidence="11">
    <location>
        <begin position="20"/>
        <end position="45"/>
    </location>
</feature>
<keyword evidence="3" id="KW-0633">Potassium transport</keyword>
<dbReference type="Gene3D" id="1.10.287.70">
    <property type="match status" value="1"/>
</dbReference>
<dbReference type="InterPro" id="IPR013099">
    <property type="entry name" value="K_chnl_dom"/>
</dbReference>
<feature type="transmembrane region" description="Helical" evidence="11">
    <location>
        <begin position="270"/>
        <end position="291"/>
    </location>
</feature>
<evidence type="ECO:0000256" key="3">
    <source>
        <dbReference type="ARBA" id="ARBA00022538"/>
    </source>
</evidence>
<feature type="domain" description="Potassium channel" evidence="13">
    <location>
        <begin position="301"/>
        <end position="357"/>
    </location>
</feature>
<dbReference type="Pfam" id="PF07885">
    <property type="entry name" value="Ion_trans_2"/>
    <property type="match status" value="1"/>
</dbReference>
<keyword evidence="4 11" id="KW-0812">Transmembrane</keyword>
<keyword evidence="6" id="KW-0630">Potassium</keyword>
<evidence type="ECO:0000256" key="8">
    <source>
        <dbReference type="ARBA" id="ARBA00023065"/>
    </source>
</evidence>
<feature type="transmembrane region" description="Helical" evidence="11">
    <location>
        <begin position="334"/>
        <end position="351"/>
    </location>
</feature>
<dbReference type="Pfam" id="PF03493">
    <property type="entry name" value="BK_channel_a"/>
    <property type="match status" value="1"/>
</dbReference>
<keyword evidence="7 11" id="KW-1133">Transmembrane helix</keyword>
<evidence type="ECO:0000256" key="7">
    <source>
        <dbReference type="ARBA" id="ARBA00022989"/>
    </source>
</evidence>
<evidence type="ECO:0000313" key="15">
    <source>
        <dbReference type="Proteomes" id="UP001497744"/>
    </source>
</evidence>
<feature type="domain" description="Calcium-activated potassium channel BK alpha subunit" evidence="12">
    <location>
        <begin position="515"/>
        <end position="590"/>
    </location>
</feature>
<dbReference type="GO" id="GO:0005267">
    <property type="term" value="F:potassium channel activity"/>
    <property type="evidence" value="ECO:0007669"/>
    <property type="project" value="UniProtKB-KW"/>
</dbReference>
<evidence type="ECO:0000259" key="12">
    <source>
        <dbReference type="Pfam" id="PF03493"/>
    </source>
</evidence>
<feature type="transmembrane region" description="Helical" evidence="11">
    <location>
        <begin position="233"/>
        <end position="249"/>
    </location>
</feature>
<comment type="caution">
    <text evidence="14">The sequence shown here is derived from an EMBL/GenBank/DDBJ whole genome shotgun (WGS) entry which is preliminary data.</text>
</comment>
<dbReference type="EMBL" id="BPLF01000004">
    <property type="protein sequence ID" value="GIX65201.1"/>
    <property type="molecule type" value="Genomic_DNA"/>
</dbReference>
<dbReference type="InterPro" id="IPR047871">
    <property type="entry name" value="K_chnl_Slo-like"/>
</dbReference>
<dbReference type="GeneID" id="94196682"/>
<evidence type="ECO:0000256" key="11">
    <source>
        <dbReference type="SAM" id="Phobius"/>
    </source>
</evidence>
<protein>
    <submittedName>
        <fullName evidence="14">Ion channel protein</fullName>
    </submittedName>
</protein>
<dbReference type="InterPro" id="IPR003929">
    <property type="entry name" value="K_chnl_BK_asu"/>
</dbReference>
<dbReference type="PANTHER" id="PTHR10027">
    <property type="entry name" value="CALCIUM-ACTIVATED POTASSIUM CHANNEL ALPHA CHAIN"/>
    <property type="match status" value="1"/>
</dbReference>
<dbReference type="RefSeq" id="XP_067717270.1">
    <property type="nucleotide sequence ID" value="XM_067861169.1"/>
</dbReference>
<keyword evidence="5" id="KW-0631">Potassium channel</keyword>
<organism evidence="14 15">
    <name type="scientific">Babesia caballi</name>
    <dbReference type="NCBI Taxonomy" id="5871"/>
    <lineage>
        <taxon>Eukaryota</taxon>
        <taxon>Sar</taxon>
        <taxon>Alveolata</taxon>
        <taxon>Apicomplexa</taxon>
        <taxon>Aconoidasida</taxon>
        <taxon>Piroplasmida</taxon>
        <taxon>Babesiidae</taxon>
        <taxon>Babesia</taxon>
    </lineage>
</organism>
<feature type="transmembrane region" description="Helical" evidence="11">
    <location>
        <begin position="311"/>
        <end position="327"/>
    </location>
</feature>
<evidence type="ECO:0000256" key="6">
    <source>
        <dbReference type="ARBA" id="ARBA00022958"/>
    </source>
</evidence>
<proteinExistence type="predicted"/>
<keyword evidence="10" id="KW-0407">Ion channel</keyword>
<evidence type="ECO:0000256" key="4">
    <source>
        <dbReference type="ARBA" id="ARBA00022692"/>
    </source>
</evidence>
<evidence type="ECO:0000259" key="13">
    <source>
        <dbReference type="Pfam" id="PF07885"/>
    </source>
</evidence>
<dbReference type="SUPFAM" id="SSF81324">
    <property type="entry name" value="Voltage-gated potassium channels"/>
    <property type="match status" value="1"/>
</dbReference>
<name>A0AAV4M1F1_BABCB</name>
<keyword evidence="8" id="KW-0406">Ion transport</keyword>
<dbReference type="AlphaFoldDB" id="A0AAV4M1F1"/>
<reference evidence="14 15" key="1">
    <citation type="submission" date="2021-06" db="EMBL/GenBank/DDBJ databases">
        <title>Genome sequence of Babesia caballi.</title>
        <authorList>
            <person name="Yamagishi J."/>
            <person name="Kidaka T."/>
            <person name="Ochi A."/>
        </authorList>
    </citation>
    <scope>NUCLEOTIDE SEQUENCE [LARGE SCALE GENOMIC DNA]</scope>
    <source>
        <strain evidence="14">USDA-D6B2</strain>
    </source>
</reference>
<keyword evidence="15" id="KW-1185">Reference proteome</keyword>
<evidence type="ECO:0000256" key="1">
    <source>
        <dbReference type="ARBA" id="ARBA00004141"/>
    </source>
</evidence>